<evidence type="ECO:0000313" key="2">
    <source>
        <dbReference type="EMBL" id="OGD24112.1"/>
    </source>
</evidence>
<gene>
    <name evidence="2" type="ORF">A2Z10_01235</name>
</gene>
<name>A0A1F5B0G8_9BACT</name>
<feature type="transmembrane region" description="Helical" evidence="1">
    <location>
        <begin position="7"/>
        <end position="30"/>
    </location>
</feature>
<feature type="transmembrane region" description="Helical" evidence="1">
    <location>
        <begin position="50"/>
        <end position="70"/>
    </location>
</feature>
<dbReference type="Proteomes" id="UP000176639">
    <property type="component" value="Unassembled WGS sequence"/>
</dbReference>
<sequence>MKKIIYITAFTVLGVLVQFLLHALIEVWYIELLVRDFPAFGLGLSWDAWFVIHAVLTVFFLIGGASVGYFSGRKWWRIIYIEQRYKNKKWPHWNLLSKKD</sequence>
<comment type="caution">
    <text evidence="2">The sequence shown here is derived from an EMBL/GenBank/DDBJ whole genome shotgun (WGS) entry which is preliminary data.</text>
</comment>
<proteinExistence type="predicted"/>
<reference evidence="2 3" key="1">
    <citation type="journal article" date="2016" name="Nat. Commun.">
        <title>Thousands of microbial genomes shed light on interconnected biogeochemical processes in an aquifer system.</title>
        <authorList>
            <person name="Anantharaman K."/>
            <person name="Brown C.T."/>
            <person name="Hug L.A."/>
            <person name="Sharon I."/>
            <person name="Castelle C.J."/>
            <person name="Probst A.J."/>
            <person name="Thomas B.C."/>
            <person name="Singh A."/>
            <person name="Wilkins M.J."/>
            <person name="Karaoz U."/>
            <person name="Brodie E.L."/>
            <person name="Williams K.H."/>
            <person name="Hubbard S.S."/>
            <person name="Banfield J.F."/>
        </authorList>
    </citation>
    <scope>NUCLEOTIDE SEQUENCE [LARGE SCALE GENOMIC DNA]</scope>
</reference>
<evidence type="ECO:0000313" key="3">
    <source>
        <dbReference type="Proteomes" id="UP000176639"/>
    </source>
</evidence>
<keyword evidence="1" id="KW-0812">Transmembrane</keyword>
<keyword evidence="1" id="KW-0472">Membrane</keyword>
<dbReference type="EMBL" id="MEYI01000013">
    <property type="protein sequence ID" value="OGD24112.1"/>
    <property type="molecule type" value="Genomic_DNA"/>
</dbReference>
<accession>A0A1F5B0G8</accession>
<evidence type="ECO:0000256" key="1">
    <source>
        <dbReference type="SAM" id="Phobius"/>
    </source>
</evidence>
<organism evidence="2 3">
    <name type="scientific">Candidatus Azambacteria bacterium RBG_16_47_10</name>
    <dbReference type="NCBI Taxonomy" id="1797292"/>
    <lineage>
        <taxon>Bacteria</taxon>
        <taxon>Candidatus Azamiibacteriota</taxon>
    </lineage>
</organism>
<dbReference type="AlphaFoldDB" id="A0A1F5B0G8"/>
<keyword evidence="1" id="KW-1133">Transmembrane helix</keyword>
<protein>
    <submittedName>
        <fullName evidence="2">Uncharacterized protein</fullName>
    </submittedName>
</protein>